<dbReference type="Proteomes" id="UP001221757">
    <property type="component" value="Unassembled WGS sequence"/>
</dbReference>
<reference evidence="6" key="1">
    <citation type="submission" date="2023-03" db="EMBL/GenBank/DDBJ databases">
        <title>Massive genome expansion in bonnet fungi (Mycena s.s.) driven by repeated elements and novel gene families across ecological guilds.</title>
        <authorList>
            <consortium name="Lawrence Berkeley National Laboratory"/>
            <person name="Harder C.B."/>
            <person name="Miyauchi S."/>
            <person name="Viragh M."/>
            <person name="Kuo A."/>
            <person name="Thoen E."/>
            <person name="Andreopoulos B."/>
            <person name="Lu D."/>
            <person name="Skrede I."/>
            <person name="Drula E."/>
            <person name="Henrissat B."/>
            <person name="Morin E."/>
            <person name="Kohler A."/>
            <person name="Barry K."/>
            <person name="LaButti K."/>
            <person name="Morin E."/>
            <person name="Salamov A."/>
            <person name="Lipzen A."/>
            <person name="Mereny Z."/>
            <person name="Hegedus B."/>
            <person name="Baldrian P."/>
            <person name="Stursova M."/>
            <person name="Weitz H."/>
            <person name="Taylor A."/>
            <person name="Grigoriev I.V."/>
            <person name="Nagy L.G."/>
            <person name="Martin F."/>
            <person name="Kauserud H."/>
        </authorList>
    </citation>
    <scope>NUCLEOTIDE SEQUENCE</scope>
    <source>
        <strain evidence="6">CBHHK067</strain>
    </source>
</reference>
<organism evidence="6 7">
    <name type="scientific">Mycena rosella</name>
    <name type="common">Pink bonnet</name>
    <name type="synonym">Agaricus rosellus</name>
    <dbReference type="NCBI Taxonomy" id="1033263"/>
    <lineage>
        <taxon>Eukaryota</taxon>
        <taxon>Fungi</taxon>
        <taxon>Dikarya</taxon>
        <taxon>Basidiomycota</taxon>
        <taxon>Agaricomycotina</taxon>
        <taxon>Agaricomycetes</taxon>
        <taxon>Agaricomycetidae</taxon>
        <taxon>Agaricales</taxon>
        <taxon>Marasmiineae</taxon>
        <taxon>Mycenaceae</taxon>
        <taxon>Mycena</taxon>
    </lineage>
</organism>
<proteinExistence type="predicted"/>
<evidence type="ECO:0000256" key="4">
    <source>
        <dbReference type="PROSITE-ProRule" id="PRU00134"/>
    </source>
</evidence>
<evidence type="ECO:0000259" key="5">
    <source>
        <dbReference type="PROSITE" id="PS50865"/>
    </source>
</evidence>
<keyword evidence="3" id="KW-0862">Zinc</keyword>
<feature type="domain" description="MYND-type" evidence="5">
    <location>
        <begin position="411"/>
        <end position="449"/>
    </location>
</feature>
<sequence length="593" mass="65328">MHASLRLDNFSRLPEPSKALAISAGNGSLEDLKSLHRLIPDSPVAHLRLFIPAFYANLSPDELQDVNWPDRLSRAILALKGLSALQGHLVSKASVEVWSAVWVWINFFAEYQQQHPDVTSTFRIPMYTEFLTTMLSLSRDAETSAKVDATHRMRVFFTRGWLAAIEGGAMPQPLVDDLCRVLMELSFADPTTFAEMTEGAGGTLDHLASLIIQHVYYFVPHKDHTMSDRDGFGVFCIARMFRGDVSMTDGPLSDALVAHGIVKCTITVLHALCVGPEIIITEQLIPMQFVALVTRMRNIPHSPRIKEAVDNGLLPVVVLTASLHVPDLLIPLHHLLQEILPSSLSYHSVLSSLPTALEEANDLVDTPGFRTAPHFNAWNQFVSLATERVAVMRLYNSGALATRRACDNLECPEVRNDEELRRCSACQSAFYCSHPCQIADWTAGHRKLCPSQKDFGHLSTPDRAFLRALLHHDYEAARAEILAAQLRFLRAHPPGTLFFVTFNYAAGRLRFEVGPLTGSSAEFGNRVARGGGRVELHLVVVTEGAASKRGVVLAMRSGSVIVHERLAAVAAGGEPVTPAMVQELLALEVVRTH</sequence>
<evidence type="ECO:0000256" key="1">
    <source>
        <dbReference type="ARBA" id="ARBA00022723"/>
    </source>
</evidence>
<keyword evidence="1" id="KW-0479">Metal-binding</keyword>
<comment type="caution">
    <text evidence="6">The sequence shown here is derived from an EMBL/GenBank/DDBJ whole genome shotgun (WGS) entry which is preliminary data.</text>
</comment>
<protein>
    <recommendedName>
        <fullName evidence="5">MYND-type domain-containing protein</fullName>
    </recommendedName>
</protein>
<dbReference type="InterPro" id="IPR002893">
    <property type="entry name" value="Znf_MYND"/>
</dbReference>
<evidence type="ECO:0000313" key="7">
    <source>
        <dbReference type="Proteomes" id="UP001221757"/>
    </source>
</evidence>
<dbReference type="Pfam" id="PF01753">
    <property type="entry name" value="zf-MYND"/>
    <property type="match status" value="1"/>
</dbReference>
<evidence type="ECO:0000256" key="2">
    <source>
        <dbReference type="ARBA" id="ARBA00022771"/>
    </source>
</evidence>
<dbReference type="AlphaFoldDB" id="A0AAD7D8U3"/>
<keyword evidence="7" id="KW-1185">Reference proteome</keyword>
<accession>A0AAD7D8U3</accession>
<evidence type="ECO:0000313" key="6">
    <source>
        <dbReference type="EMBL" id="KAJ7685950.1"/>
    </source>
</evidence>
<dbReference type="GO" id="GO:0008270">
    <property type="term" value="F:zinc ion binding"/>
    <property type="evidence" value="ECO:0007669"/>
    <property type="project" value="UniProtKB-KW"/>
</dbReference>
<gene>
    <name evidence="6" type="ORF">B0H17DRAFT_16671</name>
</gene>
<evidence type="ECO:0000256" key="3">
    <source>
        <dbReference type="ARBA" id="ARBA00022833"/>
    </source>
</evidence>
<name>A0AAD7D8U3_MYCRO</name>
<keyword evidence="2 4" id="KW-0863">Zinc-finger</keyword>
<dbReference type="SUPFAM" id="SSF144232">
    <property type="entry name" value="HIT/MYND zinc finger-like"/>
    <property type="match status" value="1"/>
</dbReference>
<dbReference type="EMBL" id="JARKIE010000101">
    <property type="protein sequence ID" value="KAJ7685950.1"/>
    <property type="molecule type" value="Genomic_DNA"/>
</dbReference>
<dbReference type="PROSITE" id="PS50865">
    <property type="entry name" value="ZF_MYND_2"/>
    <property type="match status" value="1"/>
</dbReference>
<dbReference type="Gene3D" id="6.10.140.2220">
    <property type="match status" value="1"/>
</dbReference>